<feature type="binding site" evidence="9">
    <location>
        <position position="221"/>
    </location>
    <ligand>
        <name>FMN</name>
        <dbReference type="ChEBI" id="CHEBI:58210"/>
    </ligand>
</feature>
<dbReference type="HAMAP" id="MF_00224">
    <property type="entry name" value="DHO_dh_type1"/>
    <property type="match status" value="1"/>
</dbReference>
<gene>
    <name evidence="9" type="primary">pyrD</name>
    <name evidence="11" type="ORF">DRI96_03015</name>
</gene>
<dbReference type="GO" id="GO:0044205">
    <property type="term" value="P:'de novo' UMP biosynthetic process"/>
    <property type="evidence" value="ECO:0007669"/>
    <property type="project" value="UniProtKB-UniRule"/>
</dbReference>
<dbReference type="EC" id="1.3.-.-" evidence="9"/>
<dbReference type="Gene3D" id="3.20.20.70">
    <property type="entry name" value="Aldolase class I"/>
    <property type="match status" value="1"/>
</dbReference>
<dbReference type="PROSITE" id="PS00911">
    <property type="entry name" value="DHODEHASE_1"/>
    <property type="match status" value="1"/>
</dbReference>
<comment type="similarity">
    <text evidence="3 9">Belongs to the dihydroorotate dehydrogenase family. Type 1 subfamily.</text>
</comment>
<dbReference type="NCBIfam" id="TIGR01037">
    <property type="entry name" value="pyrD_sub1_fam"/>
    <property type="match status" value="1"/>
</dbReference>
<keyword evidence="8 9" id="KW-0560">Oxidoreductase</keyword>
<feature type="binding site" evidence="9">
    <location>
        <begin position="269"/>
        <end position="270"/>
    </location>
    <ligand>
        <name>FMN</name>
        <dbReference type="ChEBI" id="CHEBI:58210"/>
    </ligand>
</feature>
<dbReference type="GO" id="GO:0004152">
    <property type="term" value="F:dihydroorotate dehydrogenase activity"/>
    <property type="evidence" value="ECO:0007669"/>
    <property type="project" value="UniProtKB-UniRule"/>
</dbReference>
<feature type="binding site" evidence="9">
    <location>
        <begin position="49"/>
        <end position="50"/>
    </location>
    <ligand>
        <name>FMN</name>
        <dbReference type="ChEBI" id="CHEBI:58210"/>
    </ligand>
</feature>
<evidence type="ECO:0000256" key="9">
    <source>
        <dbReference type="HAMAP-Rule" id="MF_00224"/>
    </source>
</evidence>
<organism evidence="11 12">
    <name type="scientific">Aerophobetes bacterium</name>
    <dbReference type="NCBI Taxonomy" id="2030807"/>
    <lineage>
        <taxon>Bacteria</taxon>
        <taxon>Candidatus Aerophobota</taxon>
    </lineage>
</organism>
<feature type="binding site" evidence="9">
    <location>
        <position position="131"/>
    </location>
    <ligand>
        <name>substrate</name>
    </ligand>
</feature>
<dbReference type="InterPro" id="IPR013785">
    <property type="entry name" value="Aldolase_TIM"/>
</dbReference>
<evidence type="ECO:0000313" key="11">
    <source>
        <dbReference type="EMBL" id="RLE13406.1"/>
    </source>
</evidence>
<dbReference type="Proteomes" id="UP000267654">
    <property type="component" value="Unassembled WGS sequence"/>
</dbReference>
<comment type="catalytic activity">
    <reaction evidence="9">
        <text>(S)-dihydroorotate + A = orotate + AH2</text>
        <dbReference type="Rhea" id="RHEA:18073"/>
        <dbReference type="ChEBI" id="CHEBI:13193"/>
        <dbReference type="ChEBI" id="CHEBI:17499"/>
        <dbReference type="ChEBI" id="CHEBI:30839"/>
        <dbReference type="ChEBI" id="CHEBI:30864"/>
    </reaction>
</comment>
<sequence length="307" mass="33058">MDKGSVDLSIRLGRIKLKNPVLVASGTFGYGKEYSSLVDLNKLGGIITKSLTLKPRPGNPPPRLAETPAGLLNSIGLENPGVEYFIKNNLPFLKKLNTALIVSIAGESEKEYLKVAENLQKENSIDALEINVSCPNVKMGGYITGKNPHLVFSLVKNIKKTVDFPLIVKLTPEVTDIVEIAEAAIKGGAEVLSLINTIPGMAVDTVTHRPKLGSITGGLSGPAIKPVAVRAVWEVYRKLNIPIIGMGGIMCLEDVVEFVLAGASAVAIGTANFIDPETSIKIIDQLENYMFKEQIKRFSDLIGQIKI</sequence>
<evidence type="ECO:0000313" key="12">
    <source>
        <dbReference type="Proteomes" id="UP000267654"/>
    </source>
</evidence>
<feature type="binding site" evidence="9">
    <location>
        <position position="49"/>
    </location>
    <ligand>
        <name>substrate</name>
    </ligand>
</feature>
<accession>A0A662DHL8</accession>
<dbReference type="PIRSF" id="PIRSF000164">
    <property type="entry name" value="DHO_oxidase"/>
    <property type="match status" value="1"/>
</dbReference>
<comment type="cofactor">
    <cofactor evidence="9">
        <name>FMN</name>
        <dbReference type="ChEBI" id="CHEBI:58210"/>
    </cofactor>
    <text evidence="9">Binds 1 FMN per subunit.</text>
</comment>
<dbReference type="UniPathway" id="UPA00070"/>
<protein>
    <recommendedName>
        <fullName evidence="9">Dihydroorotate dehydrogenase</fullName>
        <shortName evidence="9">DHOD</shortName>
        <shortName evidence="9">DHODase</shortName>
        <shortName evidence="9">DHOdehase</shortName>
        <ecNumber evidence="9">1.3.-.-</ecNumber>
    </recommendedName>
</protein>
<dbReference type="GO" id="GO:0006207">
    <property type="term" value="P:'de novo' pyrimidine nucleobase biosynthetic process"/>
    <property type="evidence" value="ECO:0007669"/>
    <property type="project" value="InterPro"/>
</dbReference>
<dbReference type="AlphaFoldDB" id="A0A662DHL8"/>
<evidence type="ECO:0000256" key="5">
    <source>
        <dbReference type="ARBA" id="ARBA00022630"/>
    </source>
</evidence>
<dbReference type="SUPFAM" id="SSF51395">
    <property type="entry name" value="FMN-linked oxidoreductases"/>
    <property type="match status" value="1"/>
</dbReference>
<dbReference type="InterPro" id="IPR001295">
    <property type="entry name" value="Dihydroorotate_DH_CS"/>
</dbReference>
<feature type="binding site" evidence="9">
    <location>
        <position position="195"/>
    </location>
    <ligand>
        <name>FMN</name>
        <dbReference type="ChEBI" id="CHEBI:58210"/>
    </ligand>
</feature>
<proteinExistence type="inferred from homology"/>
<keyword evidence="7 9" id="KW-0665">Pyrimidine biosynthesis</keyword>
<evidence type="ECO:0000259" key="10">
    <source>
        <dbReference type="Pfam" id="PF01180"/>
    </source>
</evidence>
<dbReference type="PANTHER" id="PTHR48109">
    <property type="entry name" value="DIHYDROOROTATE DEHYDROGENASE (QUINONE), MITOCHONDRIAL-RELATED"/>
    <property type="match status" value="1"/>
</dbReference>
<evidence type="ECO:0000256" key="8">
    <source>
        <dbReference type="ARBA" id="ARBA00023002"/>
    </source>
</evidence>
<dbReference type="InterPro" id="IPR049622">
    <property type="entry name" value="Dihydroorotate_DH_I"/>
</dbReference>
<feature type="binding site" evidence="9">
    <location>
        <begin position="247"/>
        <end position="248"/>
    </location>
    <ligand>
        <name>FMN</name>
        <dbReference type="ChEBI" id="CHEBI:58210"/>
    </ligand>
</feature>
<dbReference type="InterPro" id="IPR005720">
    <property type="entry name" value="Dihydroorotate_DH_cat"/>
</dbReference>
<dbReference type="InterPro" id="IPR033888">
    <property type="entry name" value="DHOD_1B"/>
</dbReference>
<evidence type="ECO:0000256" key="3">
    <source>
        <dbReference type="ARBA" id="ARBA00008008"/>
    </source>
</evidence>
<comment type="caution">
    <text evidence="9">Lacks conserved residue(s) required for the propagation of feature annotation.</text>
</comment>
<dbReference type="CDD" id="cd04740">
    <property type="entry name" value="DHOD_1B_like"/>
    <property type="match status" value="1"/>
</dbReference>
<dbReference type="EMBL" id="QMQB01000091">
    <property type="protein sequence ID" value="RLE13406.1"/>
    <property type="molecule type" value="Genomic_DNA"/>
</dbReference>
<evidence type="ECO:0000256" key="2">
    <source>
        <dbReference type="ARBA" id="ARBA00004725"/>
    </source>
</evidence>
<evidence type="ECO:0000256" key="6">
    <source>
        <dbReference type="ARBA" id="ARBA00022643"/>
    </source>
</evidence>
<reference evidence="11 12" key="1">
    <citation type="submission" date="2018-06" db="EMBL/GenBank/DDBJ databases">
        <title>Extensive metabolic versatility and redundancy in microbially diverse, dynamic hydrothermal sediments.</title>
        <authorList>
            <person name="Dombrowski N."/>
            <person name="Teske A."/>
            <person name="Baker B.J."/>
        </authorList>
    </citation>
    <scope>NUCLEOTIDE SEQUENCE [LARGE SCALE GENOMIC DNA]</scope>
    <source>
        <strain evidence="11">B19_G9</strain>
    </source>
</reference>
<dbReference type="InterPro" id="IPR050074">
    <property type="entry name" value="DHO_dehydrogenase"/>
</dbReference>
<feature type="domain" description="Dihydroorotate dehydrogenase catalytic" evidence="10">
    <location>
        <begin position="12"/>
        <end position="290"/>
    </location>
</feature>
<keyword evidence="4 9" id="KW-0963">Cytoplasm</keyword>
<comment type="subcellular location">
    <subcellularLocation>
        <location evidence="1 9">Cytoplasm</location>
    </subcellularLocation>
</comment>
<dbReference type="PANTHER" id="PTHR48109:SF1">
    <property type="entry name" value="DIHYDROOROTATE DEHYDROGENASE (FUMARATE)"/>
    <property type="match status" value="1"/>
</dbReference>
<feature type="binding site" evidence="9">
    <location>
        <begin position="73"/>
        <end position="77"/>
    </location>
    <ligand>
        <name>substrate</name>
    </ligand>
</feature>
<feature type="active site" description="Nucleophile" evidence="9">
    <location>
        <position position="134"/>
    </location>
</feature>
<keyword evidence="6 9" id="KW-0288">FMN</keyword>
<dbReference type="GO" id="GO:0005737">
    <property type="term" value="C:cytoplasm"/>
    <property type="evidence" value="ECO:0007669"/>
    <property type="project" value="UniProtKB-SubCell"/>
</dbReference>
<feature type="binding site" evidence="9">
    <location>
        <position position="25"/>
    </location>
    <ligand>
        <name>FMN</name>
        <dbReference type="ChEBI" id="CHEBI:58210"/>
    </ligand>
</feature>
<dbReference type="Pfam" id="PF01180">
    <property type="entry name" value="DHO_dh"/>
    <property type="match status" value="1"/>
</dbReference>
<feature type="binding site" evidence="9">
    <location>
        <position position="169"/>
    </location>
    <ligand>
        <name>FMN</name>
        <dbReference type="ChEBI" id="CHEBI:58210"/>
    </ligand>
</feature>
<comment type="pathway">
    <text evidence="2 9">Pyrimidine metabolism; UMP biosynthesis via de novo pathway.</text>
</comment>
<comment type="caution">
    <text evidence="11">The sequence shown here is derived from an EMBL/GenBank/DDBJ whole genome shotgun (WGS) entry which is preliminary data.</text>
</comment>
<evidence type="ECO:0000256" key="4">
    <source>
        <dbReference type="ARBA" id="ARBA00022490"/>
    </source>
</evidence>
<feature type="binding site" evidence="9">
    <location>
        <position position="131"/>
    </location>
    <ligand>
        <name>FMN</name>
        <dbReference type="ChEBI" id="CHEBI:58210"/>
    </ligand>
</feature>
<dbReference type="FunFam" id="3.20.20.70:FF:000027">
    <property type="entry name" value="Dihydropyrimidine dehydrogenase [NADP(+)]"/>
    <property type="match status" value="1"/>
</dbReference>
<dbReference type="InterPro" id="IPR024920">
    <property type="entry name" value="Dihydroorotate_DH_1"/>
</dbReference>
<name>A0A662DHL8_UNCAE</name>
<comment type="function">
    <text evidence="9">Catalyzes the conversion of dihydroorotate to orotate.</text>
</comment>
<keyword evidence="5 9" id="KW-0285">Flavoprotein</keyword>
<evidence type="ECO:0000256" key="7">
    <source>
        <dbReference type="ARBA" id="ARBA00022975"/>
    </source>
</evidence>
<dbReference type="InterPro" id="IPR012135">
    <property type="entry name" value="Dihydroorotate_DH_1_2"/>
</dbReference>
<feature type="binding site" evidence="9">
    <location>
        <begin position="196"/>
        <end position="197"/>
    </location>
    <ligand>
        <name>substrate</name>
    </ligand>
</feature>
<evidence type="ECO:0000256" key="1">
    <source>
        <dbReference type="ARBA" id="ARBA00004496"/>
    </source>
</evidence>
<dbReference type="NCBIfam" id="NF005574">
    <property type="entry name" value="PRK07259.1"/>
    <property type="match status" value="1"/>
</dbReference>